<feature type="transmembrane region" description="Helical" evidence="2">
    <location>
        <begin position="255"/>
        <end position="287"/>
    </location>
</feature>
<evidence type="ECO:0000313" key="3">
    <source>
        <dbReference type="EMBL" id="CAK0868241.1"/>
    </source>
</evidence>
<dbReference type="EMBL" id="CAUYUJ010016727">
    <property type="protein sequence ID" value="CAK0868241.1"/>
    <property type="molecule type" value="Genomic_DNA"/>
</dbReference>
<sequence length="943" mass="99104">MAAGPCYTAMGGMGGVCPAMGSTMGAAMGSTAGGAMGFMMGAGMGADMQSGMVAGASNGCGTSGGVPAGMHATAMGPCMGAGMRSTQGCAGVGMHAGTGAGPQTGMLGGMAPQFGGLMQASATHGAPAAVPSVAGLPLGFASASSASSARSPGADAFSFLGGLGGVSGGLHAGALQRTAPPTPPSQHASAPTDSFGTIDAFSAFGAQKTPAPQALEAVRGAAAAEAAAAAAAAEQRIREDGPPTPTLDRCCLWCVLVWLLLLGYVLLVTILVHVQAGTVVVLLVLVVQVERRLRAIGVGYNIMGRKAGDSGVDAAPAAKQGRLKDQVEKQSSGSREQIRYLRVKACWCDRKSQQKATSLKLQLMMSPTARSSCVKDMNTQESSIPLHQAVRAAIRSQAGEYRAGGASRGALEREAERLMRKLGLQDGRSQKEKGLDRVVPQVGSSAFPFAVPPSAREGTFLPAVLAGRRRVRSLEPGSELVHRVSGTHEHRSARSRGEDLSNISCLANEARGPTGTESLEALRDLVESLESVSARVAALEASPHHGAGPPYRGSPVSPAGSQLAISLLSERLDTLEAEVPAAHGRLGESLLALWSAVREISSELASCGVGGDHADRSEDKHLLRGFMPAGRCALRTSVNYKNQYALGQWSRDDGPRVRCLCLEGKKSAGTPWQRVERGLCKGQGEEELKKHLKCSRCGQEKLMVEFAKTGRNAEERKCKTQEEERQRTEEAKKAACSKCGESKSKGTFSARMLRNATDAPIARAKCVDAAAAQRGMAAGKGARACVVCEVAQRRGCFSKWEGAADRGRERKRCVDAAAARRDMAARKDARGCVVRGVAQRRERVAERAREGVADRDRRRKRFVDAAAARRDMAAREDVRGCVVCGVARRLDCFSEWMWEGVADRDRERKRCVDAGAGRRDVAARKGARGCVVRGAAQRRDFFL</sequence>
<proteinExistence type="predicted"/>
<accession>A0ABN9V5U2</accession>
<keyword evidence="4" id="KW-1185">Reference proteome</keyword>
<feature type="region of interest" description="Disordered" evidence="1">
    <location>
        <begin position="479"/>
        <end position="499"/>
    </location>
</feature>
<keyword evidence="2" id="KW-1133">Transmembrane helix</keyword>
<feature type="compositionally biased region" description="Basic and acidic residues" evidence="1">
    <location>
        <begin position="480"/>
        <end position="499"/>
    </location>
</feature>
<organism evidence="3 4">
    <name type="scientific">Prorocentrum cordatum</name>
    <dbReference type="NCBI Taxonomy" id="2364126"/>
    <lineage>
        <taxon>Eukaryota</taxon>
        <taxon>Sar</taxon>
        <taxon>Alveolata</taxon>
        <taxon>Dinophyceae</taxon>
        <taxon>Prorocentrales</taxon>
        <taxon>Prorocentraceae</taxon>
        <taxon>Prorocentrum</taxon>
    </lineage>
</organism>
<feature type="region of interest" description="Disordered" evidence="1">
    <location>
        <begin position="171"/>
        <end position="192"/>
    </location>
</feature>
<reference evidence="3" key="1">
    <citation type="submission" date="2023-10" db="EMBL/GenBank/DDBJ databases">
        <authorList>
            <person name="Chen Y."/>
            <person name="Shah S."/>
            <person name="Dougan E. K."/>
            <person name="Thang M."/>
            <person name="Chan C."/>
        </authorList>
    </citation>
    <scope>NUCLEOTIDE SEQUENCE [LARGE SCALE GENOMIC DNA]</scope>
</reference>
<name>A0ABN9V5U2_9DINO</name>
<evidence type="ECO:0000256" key="2">
    <source>
        <dbReference type="SAM" id="Phobius"/>
    </source>
</evidence>
<gene>
    <name evidence="3" type="ORF">PCOR1329_LOCUS54979</name>
</gene>
<keyword evidence="2" id="KW-0472">Membrane</keyword>
<comment type="caution">
    <text evidence="3">The sequence shown here is derived from an EMBL/GenBank/DDBJ whole genome shotgun (WGS) entry which is preliminary data.</text>
</comment>
<evidence type="ECO:0000313" key="4">
    <source>
        <dbReference type="Proteomes" id="UP001189429"/>
    </source>
</evidence>
<protein>
    <submittedName>
        <fullName evidence="3">Uncharacterized protein</fullName>
    </submittedName>
</protein>
<keyword evidence="2" id="KW-0812">Transmembrane</keyword>
<dbReference type="Proteomes" id="UP001189429">
    <property type="component" value="Unassembled WGS sequence"/>
</dbReference>
<evidence type="ECO:0000256" key="1">
    <source>
        <dbReference type="SAM" id="MobiDB-lite"/>
    </source>
</evidence>